<name>A0A7J6VDZ9_THATH</name>
<evidence type="ECO:0000313" key="2">
    <source>
        <dbReference type="Proteomes" id="UP000554482"/>
    </source>
</evidence>
<proteinExistence type="predicted"/>
<dbReference type="AlphaFoldDB" id="A0A7J6VDZ9"/>
<protein>
    <submittedName>
        <fullName evidence="1">Uncharacterized protein</fullName>
    </submittedName>
</protein>
<dbReference type="EMBL" id="JABWDY010034234">
    <property type="protein sequence ID" value="KAF5182848.1"/>
    <property type="molecule type" value="Genomic_DNA"/>
</dbReference>
<comment type="caution">
    <text evidence="1">The sequence shown here is derived from an EMBL/GenBank/DDBJ whole genome shotgun (WGS) entry which is preliminary data.</text>
</comment>
<keyword evidence="2" id="KW-1185">Reference proteome</keyword>
<sequence>KAIKFSKNLYAITQVIVSRDSSIHPALQLLKKGIDKGYACKDIFEELVLAWEVLNLSKLFLIEELLFNCS</sequence>
<gene>
    <name evidence="1" type="ORF">FRX31_027566</name>
</gene>
<accession>A0A7J6VDZ9</accession>
<organism evidence="1 2">
    <name type="scientific">Thalictrum thalictroides</name>
    <name type="common">Rue-anemone</name>
    <name type="synonym">Anemone thalictroides</name>
    <dbReference type="NCBI Taxonomy" id="46969"/>
    <lineage>
        <taxon>Eukaryota</taxon>
        <taxon>Viridiplantae</taxon>
        <taxon>Streptophyta</taxon>
        <taxon>Embryophyta</taxon>
        <taxon>Tracheophyta</taxon>
        <taxon>Spermatophyta</taxon>
        <taxon>Magnoliopsida</taxon>
        <taxon>Ranunculales</taxon>
        <taxon>Ranunculaceae</taxon>
        <taxon>Thalictroideae</taxon>
        <taxon>Thalictrum</taxon>
    </lineage>
</organism>
<reference evidence="1 2" key="1">
    <citation type="submission" date="2020-06" db="EMBL/GenBank/DDBJ databases">
        <title>Transcriptomic and genomic resources for Thalictrum thalictroides and T. hernandezii: Facilitating candidate gene discovery in an emerging model plant lineage.</title>
        <authorList>
            <person name="Arias T."/>
            <person name="Riano-Pachon D.M."/>
            <person name="Di Stilio V.S."/>
        </authorList>
    </citation>
    <scope>NUCLEOTIDE SEQUENCE [LARGE SCALE GENOMIC DNA]</scope>
    <source>
        <strain evidence="2">cv. WT478/WT964</strain>
        <tissue evidence="1">Leaves</tissue>
    </source>
</reference>
<dbReference type="Proteomes" id="UP000554482">
    <property type="component" value="Unassembled WGS sequence"/>
</dbReference>
<evidence type="ECO:0000313" key="1">
    <source>
        <dbReference type="EMBL" id="KAF5182848.1"/>
    </source>
</evidence>
<feature type="non-terminal residue" evidence="1">
    <location>
        <position position="1"/>
    </location>
</feature>